<gene>
    <name evidence="3" type="ORF">EOI86_14085</name>
</gene>
<dbReference type="Pfam" id="PF13490">
    <property type="entry name" value="zf-HC2"/>
    <property type="match status" value="1"/>
</dbReference>
<dbReference type="InterPro" id="IPR025979">
    <property type="entry name" value="ChrR-like_cupin_dom"/>
</dbReference>
<accession>A0A3S2VQ30</accession>
<sequence length="231" mass="24186">MSVVSAREPVGPIPQHHLSDDLLTAYAAGSLDEASSLFVASHLTLCPECRRRAAMMDEVGGVLLDDIAPVAMSAGALSAVLSRAEAPANDEPASMAGSRQTVFGADLPAPMRRYYGCDLDGIAWQRQGGGVSVATVPGIGDGSHAFMLKVEAGRAVPQHTHRGNELVMVLKGAYSDAAGRFGRGDVELADGDVDHQPKAEKGEDCICLAVTDAPLKFTGSLGWLLNVFVKM</sequence>
<dbReference type="InterPro" id="IPR012807">
    <property type="entry name" value="Anti-sigma_ChrR"/>
</dbReference>
<dbReference type="InterPro" id="IPR014710">
    <property type="entry name" value="RmlC-like_jellyroll"/>
</dbReference>
<dbReference type="Proteomes" id="UP000287447">
    <property type="component" value="Unassembled WGS sequence"/>
</dbReference>
<dbReference type="CDD" id="cd20301">
    <property type="entry name" value="cupin_ChrR"/>
    <property type="match status" value="1"/>
</dbReference>
<dbReference type="RefSeq" id="WP_127765812.1">
    <property type="nucleotide sequence ID" value="NZ_SADE01000002.1"/>
</dbReference>
<dbReference type="Gene3D" id="1.10.10.1320">
    <property type="entry name" value="Anti-sigma factor, zinc-finger domain"/>
    <property type="match status" value="1"/>
</dbReference>
<name>A0A3S2VQ30_9PROT</name>
<dbReference type="Gene3D" id="2.60.120.10">
    <property type="entry name" value="Jelly Rolls"/>
    <property type="match status" value="1"/>
</dbReference>
<protein>
    <submittedName>
        <fullName evidence="3">Transcriptional regulator</fullName>
    </submittedName>
</protein>
<feature type="domain" description="ChrR-like cupin" evidence="1">
    <location>
        <begin position="117"/>
        <end position="210"/>
    </location>
</feature>
<organism evidence="3 4">
    <name type="scientific">Hwanghaeella grinnelliae</name>
    <dbReference type="NCBI Taxonomy" id="2500179"/>
    <lineage>
        <taxon>Bacteria</taxon>
        <taxon>Pseudomonadati</taxon>
        <taxon>Pseudomonadota</taxon>
        <taxon>Alphaproteobacteria</taxon>
        <taxon>Rhodospirillales</taxon>
        <taxon>Rhodospirillaceae</taxon>
        <taxon>Hwanghaeella</taxon>
    </lineage>
</organism>
<dbReference type="SUPFAM" id="SSF51182">
    <property type="entry name" value="RmlC-like cupins"/>
    <property type="match status" value="1"/>
</dbReference>
<comment type="caution">
    <text evidence="3">The sequence shown here is derived from an EMBL/GenBank/DDBJ whole genome shotgun (WGS) entry which is preliminary data.</text>
</comment>
<dbReference type="InterPro" id="IPR027383">
    <property type="entry name" value="Znf_put"/>
</dbReference>
<proteinExistence type="predicted"/>
<dbReference type="EMBL" id="SADE01000002">
    <property type="protein sequence ID" value="RVU36336.1"/>
    <property type="molecule type" value="Genomic_DNA"/>
</dbReference>
<keyword evidence="4" id="KW-1185">Reference proteome</keyword>
<dbReference type="OrthoDB" id="2988517at2"/>
<evidence type="ECO:0000259" key="2">
    <source>
        <dbReference type="Pfam" id="PF13490"/>
    </source>
</evidence>
<dbReference type="Pfam" id="PF12973">
    <property type="entry name" value="Cupin_7"/>
    <property type="match status" value="1"/>
</dbReference>
<dbReference type="InterPro" id="IPR041916">
    <property type="entry name" value="Anti_sigma_zinc_sf"/>
</dbReference>
<reference evidence="4" key="1">
    <citation type="submission" date="2019-01" db="EMBL/GenBank/DDBJ databases">
        <title>Gri0909 isolated from a small marine red alga.</title>
        <authorList>
            <person name="Kim J."/>
            <person name="Jeong S.E."/>
            <person name="Jeon C.O."/>
        </authorList>
    </citation>
    <scope>NUCLEOTIDE SEQUENCE [LARGE SCALE GENOMIC DNA]</scope>
    <source>
        <strain evidence="4">Gri0909</strain>
    </source>
</reference>
<dbReference type="AlphaFoldDB" id="A0A3S2VQ30"/>
<dbReference type="NCBIfam" id="TIGR02451">
    <property type="entry name" value="anti_sig_ChrR"/>
    <property type="match status" value="1"/>
</dbReference>
<evidence type="ECO:0000313" key="3">
    <source>
        <dbReference type="EMBL" id="RVU36336.1"/>
    </source>
</evidence>
<feature type="domain" description="Putative zinc-finger" evidence="2">
    <location>
        <begin position="21"/>
        <end position="50"/>
    </location>
</feature>
<evidence type="ECO:0000259" key="1">
    <source>
        <dbReference type="Pfam" id="PF12973"/>
    </source>
</evidence>
<evidence type="ECO:0000313" key="4">
    <source>
        <dbReference type="Proteomes" id="UP000287447"/>
    </source>
</evidence>
<dbReference type="InterPro" id="IPR011051">
    <property type="entry name" value="RmlC_Cupin_sf"/>
</dbReference>